<keyword evidence="3" id="KW-1185">Reference proteome</keyword>
<feature type="region of interest" description="Disordered" evidence="1">
    <location>
        <begin position="1"/>
        <end position="27"/>
    </location>
</feature>
<name>A0A178CU47_9EURO</name>
<dbReference type="RefSeq" id="XP_022498380.1">
    <property type="nucleotide sequence ID" value="XM_022645665.1"/>
</dbReference>
<dbReference type="EMBL" id="LVCJ01000051">
    <property type="protein sequence ID" value="OAL33368.1"/>
    <property type="molecule type" value="Genomic_DNA"/>
</dbReference>
<gene>
    <name evidence="2" type="ORF">AYO20_07379</name>
</gene>
<evidence type="ECO:0000256" key="1">
    <source>
        <dbReference type="SAM" id="MobiDB-lite"/>
    </source>
</evidence>
<feature type="region of interest" description="Disordered" evidence="1">
    <location>
        <begin position="40"/>
        <end position="80"/>
    </location>
</feature>
<feature type="region of interest" description="Disordered" evidence="1">
    <location>
        <begin position="115"/>
        <end position="162"/>
    </location>
</feature>
<evidence type="ECO:0000313" key="2">
    <source>
        <dbReference type="EMBL" id="OAL33368.1"/>
    </source>
</evidence>
<sequence length="242" mass="27529">MESNILHAEHDGIEIEESDYERPPARDITRGPYVMVLTRDSDDEEYEAPSNPPAGKSFREMPMRLPVEPTTSKRSPWKKISRYSLLNRRHEKDYGPDDGIRPDSHVDFPVKRVISASPAEEVDDGPDPSEPWASRSIDDRQHDDGEGEKGQESEAGFNNEGDIRLQNVKPGLLQFLDMFSVRVVESTPCSITGAKYIFELQTKWVSSESIIEAVGHDTFKKSVLEATRHSTLRGRKRKRESY</sequence>
<feature type="compositionally biased region" description="Basic and acidic residues" evidence="1">
    <location>
        <begin position="136"/>
        <end position="152"/>
    </location>
</feature>
<dbReference type="AlphaFoldDB" id="A0A178CU47"/>
<dbReference type="GeneID" id="34590791"/>
<dbReference type="Proteomes" id="UP000185904">
    <property type="component" value="Unassembled WGS sequence"/>
</dbReference>
<evidence type="ECO:0000313" key="3">
    <source>
        <dbReference type="Proteomes" id="UP000185904"/>
    </source>
</evidence>
<comment type="caution">
    <text evidence="2">The sequence shown here is derived from an EMBL/GenBank/DDBJ whole genome shotgun (WGS) entry which is preliminary data.</text>
</comment>
<protein>
    <submittedName>
        <fullName evidence="2">Uncharacterized protein</fullName>
    </submittedName>
</protein>
<reference evidence="2 3" key="1">
    <citation type="submission" date="2016-03" db="EMBL/GenBank/DDBJ databases">
        <title>The draft genome sequence of Fonsecaea nubica causative agent of cutaneous subcutaneous infection in human host.</title>
        <authorList>
            <person name="Costa F."/>
            <person name="Sybren D.H."/>
            <person name="Raittz R.T."/>
            <person name="Weiss V.A."/>
            <person name="Leao A.C."/>
            <person name="Gomes R."/>
            <person name="De Souza E.M."/>
            <person name="Pedrosa F.O."/>
            <person name="Steffens M.B."/>
            <person name="Bombassaro A."/>
            <person name="Tadra-Sfeir M.Z."/>
            <person name="Moreno L.F."/>
            <person name="Najafzadeh M.J."/>
            <person name="Felipe M.S."/>
            <person name="Teixeira M."/>
            <person name="Sun J."/>
            <person name="Xi L."/>
            <person name="Castro M.A."/>
            <person name="Vicente V.A."/>
        </authorList>
    </citation>
    <scope>NUCLEOTIDE SEQUENCE [LARGE SCALE GENOMIC DNA]</scope>
    <source>
        <strain evidence="2 3">CBS 269.64</strain>
    </source>
</reference>
<accession>A0A178CU47</accession>
<dbReference type="OrthoDB" id="10304493at2759"/>
<organism evidence="2 3">
    <name type="scientific">Fonsecaea nubica</name>
    <dbReference type="NCBI Taxonomy" id="856822"/>
    <lineage>
        <taxon>Eukaryota</taxon>
        <taxon>Fungi</taxon>
        <taxon>Dikarya</taxon>
        <taxon>Ascomycota</taxon>
        <taxon>Pezizomycotina</taxon>
        <taxon>Eurotiomycetes</taxon>
        <taxon>Chaetothyriomycetidae</taxon>
        <taxon>Chaetothyriales</taxon>
        <taxon>Herpotrichiellaceae</taxon>
        <taxon>Fonsecaea</taxon>
    </lineage>
</organism>
<proteinExistence type="predicted"/>